<gene>
    <name evidence="3" type="primary">LOC114003810</name>
</gene>
<sequence length="741" mass="83702">MSRYSRTGREATLTSGEVPGPTQVVPSLWISGAMGPSGEEEVQSIILISDDEAEDTLGNSVLFVDPQEKSALGEEKPEVVDEECELMVTFCKRANVMPHARYDCTTHPFERTECDTCSPLGKNAEICDQCYCYICDKLASECQNWTTPSLCHCNAHNKSRFWKEQRDFALAGVLVMFNLELTDIDAELRHGGSLLIKFMQELYVEYNKYLAGQRMPPTRHECFCLPKLPPGQCNACRSRNMEVVYKYSDVFALVTRFLNQAEQESPKAAAVMLLGAAKEIAVHKDPALSWQNLGHTDSLKMAVPCLFQRITTQLQRMLVLCDFPKTLYEKFINFFQSISLPCHCFGFSNSLNVVPWDHVLLTTVLKGQNITGQRTQKGRKIFLWETLPVIEARVEKLVDKKNYREVVRYLRAVKCNDTKGLRDLRDKIPFYLCKTGDFLDAAHSLLFPVNSLACCSACRITPCQFGAYLKMFRTGSVPPGNDMLQTGPWLTVGSPLRDGVLIKQAFKLLYSNESLYRNPKCWSSLIMVLGSSNLLAKSGHLNPLSLKEPPLDFQEGVLAASGSLLEELKAKVNVSLPPSIFSPQLRHEACLIMAVKAVQRMLFCDLPYLTSFLEIALAFGNNFWALRLLLEHLSYEKHVLHGTVSLILRDLSHQKATVLKLWQNLGAQYVGEFLCLFLTCRHQEIQNIGLFTLNIITENLHMCPWAKHLSIFFHNSGLRHLPLGTAVHHEVSKFIKIFEQL</sequence>
<accession>A0A7R5KKW8</accession>
<feature type="region of interest" description="Disordered" evidence="1">
    <location>
        <begin position="1"/>
        <end position="22"/>
    </location>
</feature>
<dbReference type="PANTHER" id="PTHR33443">
    <property type="entry name" value="ZGC:112980"/>
    <property type="match status" value="1"/>
</dbReference>
<dbReference type="PANTHER" id="PTHR33443:SF30">
    <property type="entry name" value="SARCOSINE DEHYDROGENASE-2C PROTEIN"/>
    <property type="match status" value="1"/>
</dbReference>
<protein>
    <submittedName>
        <fullName evidence="3">Uncharacterized protein LOC114003810 isoform X1</fullName>
    </submittedName>
</protein>
<evidence type="ECO:0000313" key="2">
    <source>
        <dbReference type="Proteomes" id="UP000504627"/>
    </source>
</evidence>
<dbReference type="Proteomes" id="UP000504627">
    <property type="component" value="Unplaced"/>
</dbReference>
<proteinExistence type="predicted"/>
<evidence type="ECO:0000313" key="3">
    <source>
        <dbReference type="RefSeq" id="XP_039238308.1"/>
    </source>
</evidence>
<dbReference type="RefSeq" id="XP_039238308.1">
    <property type="nucleotide sequence ID" value="XM_039382374.1"/>
</dbReference>
<name>A0A7R5KKW8_9PASS</name>
<evidence type="ECO:0000256" key="1">
    <source>
        <dbReference type="SAM" id="MobiDB-lite"/>
    </source>
</evidence>
<reference evidence="3" key="1">
    <citation type="submission" date="2025-08" db="UniProtKB">
        <authorList>
            <consortium name="RefSeq"/>
        </authorList>
    </citation>
    <scope>IDENTIFICATION</scope>
    <source>
        <tissue evidence="3">Muscle</tissue>
    </source>
</reference>
<dbReference type="AlphaFoldDB" id="A0A7R5KKW8"/>
<keyword evidence="2" id="KW-1185">Reference proteome</keyword>
<dbReference type="GeneID" id="114003810"/>
<dbReference type="InterPro" id="IPR053234">
    <property type="entry name" value="RPM1_Interactor"/>
</dbReference>
<dbReference type="InParanoid" id="A0A7R5KKW8"/>
<organism evidence="2 3">
    <name type="scientific">Pipra filicauda</name>
    <name type="common">Wire-tailed manakin</name>
    <dbReference type="NCBI Taxonomy" id="649802"/>
    <lineage>
        <taxon>Eukaryota</taxon>
        <taxon>Metazoa</taxon>
        <taxon>Chordata</taxon>
        <taxon>Craniata</taxon>
        <taxon>Vertebrata</taxon>
        <taxon>Euteleostomi</taxon>
        <taxon>Archelosauria</taxon>
        <taxon>Archosauria</taxon>
        <taxon>Dinosauria</taxon>
        <taxon>Saurischia</taxon>
        <taxon>Theropoda</taxon>
        <taxon>Coelurosauria</taxon>
        <taxon>Aves</taxon>
        <taxon>Neognathae</taxon>
        <taxon>Neoaves</taxon>
        <taxon>Telluraves</taxon>
        <taxon>Australaves</taxon>
        <taxon>Passeriformes</taxon>
        <taxon>Pipridae</taxon>
        <taxon>Pipra</taxon>
    </lineage>
</organism>